<keyword evidence="1" id="KW-1185">Reference proteome</keyword>
<name>A0A1I7W7S2_HETBA</name>
<evidence type="ECO:0000313" key="2">
    <source>
        <dbReference type="WBParaSite" id="Hba_00691"/>
    </source>
</evidence>
<evidence type="ECO:0000313" key="1">
    <source>
        <dbReference type="Proteomes" id="UP000095283"/>
    </source>
</evidence>
<accession>A0A1I7W7S2</accession>
<dbReference type="WBParaSite" id="Hba_00691">
    <property type="protein sequence ID" value="Hba_00691"/>
    <property type="gene ID" value="Hba_00691"/>
</dbReference>
<proteinExistence type="predicted"/>
<dbReference type="AlphaFoldDB" id="A0A1I7W7S2"/>
<reference evidence="2" key="1">
    <citation type="submission" date="2016-11" db="UniProtKB">
        <authorList>
            <consortium name="WormBaseParasite"/>
        </authorList>
    </citation>
    <scope>IDENTIFICATION</scope>
</reference>
<dbReference type="Proteomes" id="UP000095283">
    <property type="component" value="Unplaced"/>
</dbReference>
<protein>
    <submittedName>
        <fullName evidence="2">BED-type domain-containing protein</fullName>
    </submittedName>
</protein>
<sequence>MPPVEEAFHCNYCLHSRKKKDLMDGVNQNPDCMNHLKFGSRQDMRRLCTSSEKFCIISHIKQGIKTALTVCNILYDICIFIEFVVQKSLTSTELTSSYISIQNISTEVYIC</sequence>
<organism evidence="1 2">
    <name type="scientific">Heterorhabditis bacteriophora</name>
    <name type="common">Entomopathogenic nematode worm</name>
    <dbReference type="NCBI Taxonomy" id="37862"/>
    <lineage>
        <taxon>Eukaryota</taxon>
        <taxon>Metazoa</taxon>
        <taxon>Ecdysozoa</taxon>
        <taxon>Nematoda</taxon>
        <taxon>Chromadorea</taxon>
        <taxon>Rhabditida</taxon>
        <taxon>Rhabditina</taxon>
        <taxon>Rhabditomorpha</taxon>
        <taxon>Strongyloidea</taxon>
        <taxon>Heterorhabditidae</taxon>
        <taxon>Heterorhabditis</taxon>
    </lineage>
</organism>